<dbReference type="InterPro" id="IPR046198">
    <property type="entry name" value="DUF6230"/>
</dbReference>
<evidence type="ECO:0000313" key="2">
    <source>
        <dbReference type="Proteomes" id="UP001602322"/>
    </source>
</evidence>
<reference evidence="1 2" key="1">
    <citation type="submission" date="2024-10" db="EMBL/GenBank/DDBJ databases">
        <title>The Natural Products Discovery Center: Release of the First 8490 Sequenced Strains for Exploring Actinobacteria Biosynthetic Diversity.</title>
        <authorList>
            <person name="Kalkreuter E."/>
            <person name="Kautsar S.A."/>
            <person name="Yang D."/>
            <person name="Bader C.D."/>
            <person name="Teijaro C.N."/>
            <person name="Fluegel L."/>
            <person name="Davis C.M."/>
            <person name="Simpson J.R."/>
            <person name="Lauterbach L."/>
            <person name="Steele A.D."/>
            <person name="Gui C."/>
            <person name="Meng S."/>
            <person name="Li G."/>
            <person name="Viehrig K."/>
            <person name="Ye F."/>
            <person name="Su P."/>
            <person name="Kiefer A.F."/>
            <person name="Nichols A."/>
            <person name="Cepeda A.J."/>
            <person name="Yan W."/>
            <person name="Fan B."/>
            <person name="Jiang Y."/>
            <person name="Adhikari A."/>
            <person name="Zheng C.-J."/>
            <person name="Schuster L."/>
            <person name="Cowan T.M."/>
            <person name="Smanski M.J."/>
            <person name="Chevrette M.G."/>
            <person name="De Carvalho L.P.S."/>
            <person name="Shen B."/>
        </authorList>
    </citation>
    <scope>NUCLEOTIDE SEQUENCE [LARGE SCALE GENOMIC DNA]</scope>
    <source>
        <strain evidence="1 2">NPDC012540</strain>
    </source>
</reference>
<name>A0ABW6X5V2_9ACTN</name>
<accession>A0ABW6X5V2</accession>
<organism evidence="1 2">
    <name type="scientific">Streptomyces argenteolus</name>
    <dbReference type="NCBI Taxonomy" id="67274"/>
    <lineage>
        <taxon>Bacteria</taxon>
        <taxon>Bacillati</taxon>
        <taxon>Actinomycetota</taxon>
        <taxon>Actinomycetes</taxon>
        <taxon>Kitasatosporales</taxon>
        <taxon>Streptomycetaceae</taxon>
        <taxon>Streptomyces</taxon>
    </lineage>
</organism>
<dbReference type="Proteomes" id="UP001602322">
    <property type="component" value="Unassembled WGS sequence"/>
</dbReference>
<dbReference type="RefSeq" id="WP_387902646.1">
    <property type="nucleotide sequence ID" value="NZ_JBIBEG010000004.1"/>
</dbReference>
<gene>
    <name evidence="1" type="ORF">ACFY8O_16270</name>
</gene>
<comment type="caution">
    <text evidence="1">The sequence shown here is derived from an EMBL/GenBank/DDBJ whole genome shotgun (WGS) entry which is preliminary data.</text>
</comment>
<evidence type="ECO:0000313" key="1">
    <source>
        <dbReference type="EMBL" id="MFF5897473.1"/>
    </source>
</evidence>
<keyword evidence="2" id="KW-1185">Reference proteome</keyword>
<proteinExistence type="predicted"/>
<dbReference type="Pfam" id="PF19741">
    <property type="entry name" value="DUF6230"/>
    <property type="match status" value="1"/>
</dbReference>
<dbReference type="EMBL" id="JBIBEG010000004">
    <property type="protein sequence ID" value="MFF5897473.1"/>
    <property type="molecule type" value="Genomic_DNA"/>
</dbReference>
<sequence length="212" mass="21877">MELTGARAHEAPEHRWGAGRGRTSWRRFALAAAGSSALAVGTIATTTAAAVPVSFAMAGNPFSVTAQRLEAEGAVQFASFRENASGGQTPVAAVGLRKATLYGLCQSAVARTPLGTATLLIRADEQKPVRVSSMALDLALLQGDMTFGQVEMGRDAATLEGGGVTGPSGTYGQQAGTLTIEHMRLEAWSVTAGMFSLNGATMQVVAGKHPCR</sequence>
<protein>
    <submittedName>
        <fullName evidence="1">DUF6230 family protein</fullName>
    </submittedName>
</protein>